<dbReference type="AlphaFoldDB" id="A0AA88L252"/>
<evidence type="ECO:0000313" key="4">
    <source>
        <dbReference type="Proteomes" id="UP001187531"/>
    </source>
</evidence>
<proteinExistence type="predicted"/>
<dbReference type="EMBL" id="JAVRJZ010000016">
    <property type="protein sequence ID" value="KAK2710429.1"/>
    <property type="molecule type" value="Genomic_DNA"/>
</dbReference>
<dbReference type="Proteomes" id="UP001187531">
    <property type="component" value="Unassembled WGS sequence"/>
</dbReference>
<gene>
    <name evidence="2" type="ORF">QYM36_011824</name>
    <name evidence="3" type="ORF">QYM36_011825</name>
    <name evidence="1" type="ORF">QYM36_018492</name>
</gene>
<keyword evidence="4" id="KW-1185">Reference proteome</keyword>
<reference evidence="2" key="1">
    <citation type="submission" date="2023-07" db="EMBL/GenBank/DDBJ databases">
        <title>Chromosome-level genome assembly of Artemia franciscana.</title>
        <authorList>
            <person name="Jo E."/>
        </authorList>
    </citation>
    <scope>NUCLEOTIDE SEQUENCE</scope>
    <source>
        <tissue evidence="2">Whole body</tissue>
    </source>
</reference>
<name>A0AA88L252_ARTSF</name>
<comment type="caution">
    <text evidence="2">The sequence shown here is derived from an EMBL/GenBank/DDBJ whole genome shotgun (WGS) entry which is preliminary data.</text>
</comment>
<dbReference type="EMBL" id="JAVRJZ010000133">
    <property type="protein sequence ID" value="KAK2702925.1"/>
    <property type="molecule type" value="Genomic_DNA"/>
</dbReference>
<protein>
    <submittedName>
        <fullName evidence="2">Uncharacterized protein</fullName>
    </submittedName>
</protein>
<evidence type="ECO:0000313" key="3">
    <source>
        <dbReference type="EMBL" id="KAK2710430.1"/>
    </source>
</evidence>
<accession>A0AA88L252</accession>
<sequence>MEKEFKMNEIISAVGSMSRPSYPSYVFKCLNLIQLDQEARDRGQKPLITSQYRKKLNEVAHCSYINVQKMLDIVMDEEITGESVSIYEEITVDEHMEAVK</sequence>
<evidence type="ECO:0000313" key="1">
    <source>
        <dbReference type="EMBL" id="KAK2702925.1"/>
    </source>
</evidence>
<organism evidence="2 4">
    <name type="scientific">Artemia franciscana</name>
    <name type="common">Brine shrimp</name>
    <name type="synonym">Artemia sanfranciscana</name>
    <dbReference type="NCBI Taxonomy" id="6661"/>
    <lineage>
        <taxon>Eukaryota</taxon>
        <taxon>Metazoa</taxon>
        <taxon>Ecdysozoa</taxon>
        <taxon>Arthropoda</taxon>
        <taxon>Crustacea</taxon>
        <taxon>Branchiopoda</taxon>
        <taxon>Anostraca</taxon>
        <taxon>Artemiidae</taxon>
        <taxon>Artemia</taxon>
    </lineage>
</organism>
<evidence type="ECO:0000313" key="2">
    <source>
        <dbReference type="EMBL" id="KAK2710429.1"/>
    </source>
</evidence>
<dbReference type="EMBL" id="JAVRJZ010000016">
    <property type="protein sequence ID" value="KAK2710430.1"/>
    <property type="molecule type" value="Genomic_DNA"/>
</dbReference>